<dbReference type="AlphaFoldDB" id="A0A8T0HQ17"/>
<dbReference type="PROSITE" id="PS51257">
    <property type="entry name" value="PROKAR_LIPOPROTEIN"/>
    <property type="match status" value="1"/>
</dbReference>
<organism evidence="2 3">
    <name type="scientific">Ceratodon purpureus</name>
    <name type="common">Fire moss</name>
    <name type="synonym">Dicranum purpureum</name>
    <dbReference type="NCBI Taxonomy" id="3225"/>
    <lineage>
        <taxon>Eukaryota</taxon>
        <taxon>Viridiplantae</taxon>
        <taxon>Streptophyta</taxon>
        <taxon>Embryophyta</taxon>
        <taxon>Bryophyta</taxon>
        <taxon>Bryophytina</taxon>
        <taxon>Bryopsida</taxon>
        <taxon>Dicranidae</taxon>
        <taxon>Pseudoditrichales</taxon>
        <taxon>Ditrichaceae</taxon>
        <taxon>Ceratodon</taxon>
    </lineage>
</organism>
<gene>
    <name evidence="2" type="ORF">KC19_VG116400</name>
</gene>
<accession>A0A8T0HQ17</accession>
<keyword evidence="1" id="KW-0732">Signal</keyword>
<dbReference type="Proteomes" id="UP000822688">
    <property type="component" value="Chromosome V"/>
</dbReference>
<dbReference type="EMBL" id="CM026426">
    <property type="protein sequence ID" value="KAG0572678.1"/>
    <property type="molecule type" value="Genomic_DNA"/>
</dbReference>
<protein>
    <submittedName>
        <fullName evidence="2">Uncharacterized protein</fullName>
    </submittedName>
</protein>
<keyword evidence="3" id="KW-1185">Reference proteome</keyword>
<reference evidence="2" key="1">
    <citation type="submission" date="2020-06" db="EMBL/GenBank/DDBJ databases">
        <title>WGS assembly of Ceratodon purpureus strain R40.</title>
        <authorList>
            <person name="Carey S.B."/>
            <person name="Jenkins J."/>
            <person name="Shu S."/>
            <person name="Lovell J.T."/>
            <person name="Sreedasyam A."/>
            <person name="Maumus F."/>
            <person name="Tiley G.P."/>
            <person name="Fernandez-Pozo N."/>
            <person name="Barry K."/>
            <person name="Chen C."/>
            <person name="Wang M."/>
            <person name="Lipzen A."/>
            <person name="Daum C."/>
            <person name="Saski C.A."/>
            <person name="Payton A.C."/>
            <person name="Mcbreen J.C."/>
            <person name="Conrad R.E."/>
            <person name="Kollar L.M."/>
            <person name="Olsson S."/>
            <person name="Huttunen S."/>
            <person name="Landis J.B."/>
            <person name="Wickett N.J."/>
            <person name="Johnson M.G."/>
            <person name="Rensing S.A."/>
            <person name="Grimwood J."/>
            <person name="Schmutz J."/>
            <person name="Mcdaniel S.F."/>
        </authorList>
    </citation>
    <scope>NUCLEOTIDE SEQUENCE</scope>
    <source>
        <strain evidence="2">R40</strain>
    </source>
</reference>
<sequence>MNHRFPTLATMFIVLQACRICMKLGWGSLEPSLTVKFKTSTRAKTNSSLCFHAALE</sequence>
<evidence type="ECO:0000313" key="2">
    <source>
        <dbReference type="EMBL" id="KAG0572678.1"/>
    </source>
</evidence>
<feature type="chain" id="PRO_5035793786" evidence="1">
    <location>
        <begin position="18"/>
        <end position="56"/>
    </location>
</feature>
<evidence type="ECO:0000256" key="1">
    <source>
        <dbReference type="SAM" id="SignalP"/>
    </source>
</evidence>
<name>A0A8T0HQ17_CERPU</name>
<comment type="caution">
    <text evidence="2">The sequence shown here is derived from an EMBL/GenBank/DDBJ whole genome shotgun (WGS) entry which is preliminary data.</text>
</comment>
<evidence type="ECO:0000313" key="3">
    <source>
        <dbReference type="Proteomes" id="UP000822688"/>
    </source>
</evidence>
<proteinExistence type="predicted"/>
<feature type="signal peptide" evidence="1">
    <location>
        <begin position="1"/>
        <end position="17"/>
    </location>
</feature>